<organism evidence="1 2">
    <name type="scientific">Lentzea albida</name>
    <dbReference type="NCBI Taxonomy" id="65499"/>
    <lineage>
        <taxon>Bacteria</taxon>
        <taxon>Bacillati</taxon>
        <taxon>Actinomycetota</taxon>
        <taxon>Actinomycetes</taxon>
        <taxon>Pseudonocardiales</taxon>
        <taxon>Pseudonocardiaceae</taxon>
        <taxon>Lentzea</taxon>
    </lineage>
</organism>
<dbReference type="Proteomes" id="UP000199503">
    <property type="component" value="Unassembled WGS sequence"/>
</dbReference>
<proteinExistence type="predicted"/>
<evidence type="ECO:0000313" key="1">
    <source>
        <dbReference type="EMBL" id="SES43460.1"/>
    </source>
</evidence>
<keyword evidence="2" id="KW-1185">Reference proteome</keyword>
<dbReference type="SUPFAM" id="SSF52540">
    <property type="entry name" value="P-loop containing nucleoside triphosphate hydrolases"/>
    <property type="match status" value="1"/>
</dbReference>
<dbReference type="InterPro" id="IPR027417">
    <property type="entry name" value="P-loop_NTPase"/>
</dbReference>
<protein>
    <submittedName>
        <fullName evidence="1">Uncharacterized protein</fullName>
    </submittedName>
</protein>
<dbReference type="EMBL" id="FOFV01000031">
    <property type="protein sequence ID" value="SES43460.1"/>
    <property type="molecule type" value="Genomic_DNA"/>
</dbReference>
<accession>A0A1H9XBA7</accession>
<sequence>MLLGEPGVGKSSAFRALTATLPRLEDVSSEEAEHSVLWVDGADLIDVSFDAFVGRALAELRVDGSAHQLTLVLDQLDESPMRERLPGRLDLALRGVEPCRVKILVACRTADFQDSMREVLERRFERCVLADLAPLSRADAVSLAGTRVDGEALVDAAVSAGAGILASVPLTLELIVRQFERDGHLAGGTISLFRQGVWQLAEEPDPERPSDVCSVEQRLAIAGRIAARLLLSGRRSIWRGNGLEARPSDLVDGTLAGGAEHTRSVVPDGRAQGVFFRRGNVLEGGQVAQQDAQRQAGLHGVAHVDRDRQRPCGGLDRATEVVRIVGEGEDSLRR</sequence>
<name>A0A1H9XBA7_9PSEU</name>
<gene>
    <name evidence="1" type="ORF">SAMN04488000_13157</name>
</gene>
<reference evidence="2" key="1">
    <citation type="submission" date="2016-10" db="EMBL/GenBank/DDBJ databases">
        <authorList>
            <person name="Varghese N."/>
            <person name="Submissions S."/>
        </authorList>
    </citation>
    <scope>NUCLEOTIDE SEQUENCE [LARGE SCALE GENOMIC DNA]</scope>
    <source>
        <strain evidence="2">DSM 44437</strain>
    </source>
</reference>
<evidence type="ECO:0000313" key="2">
    <source>
        <dbReference type="Proteomes" id="UP000199503"/>
    </source>
</evidence>
<dbReference type="AlphaFoldDB" id="A0A1H9XBA7"/>